<dbReference type="InterPro" id="IPR029063">
    <property type="entry name" value="SAM-dependent_MTases_sf"/>
</dbReference>
<dbReference type="SUPFAM" id="SSF48264">
    <property type="entry name" value="Cytochrome P450"/>
    <property type="match status" value="1"/>
</dbReference>
<name>A0ABQ9NK17_9PEZI</name>
<dbReference type="PROSITE" id="PS00086">
    <property type="entry name" value="CYTOCHROME_P450"/>
    <property type="match status" value="1"/>
</dbReference>
<dbReference type="Proteomes" id="UP001172684">
    <property type="component" value="Unassembled WGS sequence"/>
</dbReference>
<sequence>MVVEMFGVNSKGDQYRRGLFLLVYGVLAWLIFRLVKVIIDRLIRSPLRSTPGPLPAKLTSQWLQFIDFAGNRTSTIHKLHQQYGPIVQIGPNEVSFASIDAIRDIYSGQNPFMKSAAYDNFGRKGAFQMRDKEEHRQRRKRINHVFSQSVLLEMEPLIKDEVENLLKVVDERCGEPYDVLHWFRMLALDVVANLGGGYLGQLFLGKSFGALKDDRPPPYVHHLDNAYLVWAIQGVLPSVYRFMSVLPFRSIQDFLTAGDYVYDYGAAAFYDYLQSYGRTSTRRSLLTKLIAGDVDSKSAPLSDEEICVEISNLVFAASDTTGNTLTYLFFELARNPSWQEQLRKELRDTEPVDGGVPQYQQIKSLPVLNSVIWEALRVHPAAPASLPRVVPPRGGRVAGMDLPQDTVVSAQAYTVQRLLPTFPEPDRYNPSRWMTTDGGTDEMKELMLAFGKGTRNCLGQTMALMEMKLTTAALIKRFSDTYILPNDEDENDRLDMTHHMMLLRTDGKLHLAPIGDHPQQILDIGTGTGIWAIEMGDKYPSATVLGNDLSPIQPTMVPPNVRFEVDDVEKPWLFDTAFDYIHCRYMATAISDWPGLVAQAYKFTKPGGWAEFQDFDLQYYSEDGSLKPEHQVLAWINNLLGASRKAGREPCPGPQLEKWMKDAGYKNIHHERLKLPIGTWPKDKFLKKLGAWNFMQIQEGLEAFTLRIFTKVLGWEVSEVQVMLALVKNDLRDPSIHAQFDFHVVYGQKPEAE</sequence>
<proteinExistence type="inferred from homology"/>
<dbReference type="InterPro" id="IPR001128">
    <property type="entry name" value="Cyt_P450"/>
</dbReference>
<dbReference type="InterPro" id="IPR002401">
    <property type="entry name" value="Cyt_P450_E_grp-I"/>
</dbReference>
<evidence type="ECO:0000256" key="1">
    <source>
        <dbReference type="ARBA" id="ARBA00001971"/>
    </source>
</evidence>
<dbReference type="PRINTS" id="PR00385">
    <property type="entry name" value="P450"/>
</dbReference>
<organism evidence="6 7">
    <name type="scientific">Coniosporium apollinis</name>
    <dbReference type="NCBI Taxonomy" id="61459"/>
    <lineage>
        <taxon>Eukaryota</taxon>
        <taxon>Fungi</taxon>
        <taxon>Dikarya</taxon>
        <taxon>Ascomycota</taxon>
        <taxon>Pezizomycotina</taxon>
        <taxon>Dothideomycetes</taxon>
        <taxon>Dothideomycetes incertae sedis</taxon>
        <taxon>Coniosporium</taxon>
    </lineage>
</organism>
<dbReference type="PANTHER" id="PTHR24305">
    <property type="entry name" value="CYTOCHROME P450"/>
    <property type="match status" value="1"/>
</dbReference>
<keyword evidence="5" id="KW-0472">Membrane</keyword>
<dbReference type="Pfam" id="PF13489">
    <property type="entry name" value="Methyltransf_23"/>
    <property type="match status" value="1"/>
</dbReference>
<keyword evidence="4" id="KW-0408">Iron</keyword>
<evidence type="ECO:0000256" key="2">
    <source>
        <dbReference type="ARBA" id="ARBA00010617"/>
    </source>
</evidence>
<feature type="transmembrane region" description="Helical" evidence="5">
    <location>
        <begin position="20"/>
        <end position="39"/>
    </location>
</feature>
<dbReference type="InterPro" id="IPR036396">
    <property type="entry name" value="Cyt_P450_sf"/>
</dbReference>
<reference evidence="6" key="1">
    <citation type="submission" date="2022-10" db="EMBL/GenBank/DDBJ databases">
        <title>Culturing micro-colonial fungi from biological soil crusts in the Mojave desert and describing Neophaeococcomyces mojavensis, and introducing the new genera and species Taxawa tesnikishii.</title>
        <authorList>
            <person name="Kurbessoian T."/>
            <person name="Stajich J.E."/>
        </authorList>
    </citation>
    <scope>NUCLEOTIDE SEQUENCE</scope>
    <source>
        <strain evidence="6">TK_1</strain>
    </source>
</reference>
<keyword evidence="3" id="KW-0479">Metal-binding</keyword>
<keyword evidence="5" id="KW-0812">Transmembrane</keyword>
<keyword evidence="5" id="KW-1133">Transmembrane helix</keyword>
<dbReference type="CDD" id="cd02440">
    <property type="entry name" value="AdoMet_MTases"/>
    <property type="match status" value="1"/>
</dbReference>
<dbReference type="Gene3D" id="3.40.50.150">
    <property type="entry name" value="Vaccinia Virus protein VP39"/>
    <property type="match status" value="1"/>
</dbReference>
<evidence type="ECO:0000256" key="4">
    <source>
        <dbReference type="ARBA" id="ARBA00023004"/>
    </source>
</evidence>
<evidence type="ECO:0000313" key="7">
    <source>
        <dbReference type="Proteomes" id="UP001172684"/>
    </source>
</evidence>
<dbReference type="InterPro" id="IPR017972">
    <property type="entry name" value="Cyt_P450_CS"/>
</dbReference>
<gene>
    <name evidence="6" type="ORF">H2201_007027</name>
</gene>
<comment type="similarity">
    <text evidence="2">Belongs to the cytochrome P450 family.</text>
</comment>
<dbReference type="Pfam" id="PF00067">
    <property type="entry name" value="p450"/>
    <property type="match status" value="1"/>
</dbReference>
<dbReference type="PANTHER" id="PTHR24305:SF166">
    <property type="entry name" value="CYTOCHROME P450 12A4, MITOCHONDRIAL-RELATED"/>
    <property type="match status" value="1"/>
</dbReference>
<evidence type="ECO:0000256" key="3">
    <source>
        <dbReference type="ARBA" id="ARBA00022723"/>
    </source>
</evidence>
<protein>
    <recommendedName>
        <fullName evidence="8">Cytochrome P450</fullName>
    </recommendedName>
</protein>
<dbReference type="EMBL" id="JAPDRL010000068">
    <property type="protein sequence ID" value="KAJ9660120.1"/>
    <property type="molecule type" value="Genomic_DNA"/>
</dbReference>
<dbReference type="InterPro" id="IPR050121">
    <property type="entry name" value="Cytochrome_P450_monoxygenase"/>
</dbReference>
<comment type="cofactor">
    <cofactor evidence="1">
        <name>heme</name>
        <dbReference type="ChEBI" id="CHEBI:30413"/>
    </cofactor>
</comment>
<evidence type="ECO:0008006" key="8">
    <source>
        <dbReference type="Google" id="ProtNLM"/>
    </source>
</evidence>
<accession>A0ABQ9NK17</accession>
<evidence type="ECO:0000256" key="5">
    <source>
        <dbReference type="SAM" id="Phobius"/>
    </source>
</evidence>
<evidence type="ECO:0000313" key="6">
    <source>
        <dbReference type="EMBL" id="KAJ9660120.1"/>
    </source>
</evidence>
<comment type="caution">
    <text evidence="6">The sequence shown here is derived from an EMBL/GenBank/DDBJ whole genome shotgun (WGS) entry which is preliminary data.</text>
</comment>
<dbReference type="PRINTS" id="PR00463">
    <property type="entry name" value="EP450I"/>
</dbReference>
<dbReference type="SUPFAM" id="SSF53335">
    <property type="entry name" value="S-adenosyl-L-methionine-dependent methyltransferases"/>
    <property type="match status" value="1"/>
</dbReference>
<keyword evidence="7" id="KW-1185">Reference proteome</keyword>
<dbReference type="Gene3D" id="1.10.630.10">
    <property type="entry name" value="Cytochrome P450"/>
    <property type="match status" value="1"/>
</dbReference>